<gene>
    <name evidence="3" type="ORF">H9X54_012555</name>
</gene>
<organism evidence="3 4">
    <name type="scientific">Flavobacterium macrobrachii</name>
    <dbReference type="NCBI Taxonomy" id="591204"/>
    <lineage>
        <taxon>Bacteria</taxon>
        <taxon>Pseudomonadati</taxon>
        <taxon>Bacteroidota</taxon>
        <taxon>Flavobacteriia</taxon>
        <taxon>Flavobacteriales</taxon>
        <taxon>Flavobacteriaceae</taxon>
        <taxon>Flavobacterium</taxon>
    </lineage>
</organism>
<comment type="caution">
    <text evidence="3">The sequence shown here is derived from an EMBL/GenBank/DDBJ whole genome shotgun (WGS) entry which is preliminary data.</text>
</comment>
<dbReference type="InterPro" id="IPR008462">
    <property type="entry name" value="CsbD"/>
</dbReference>
<accession>A0ABS2D0Y8</accession>
<dbReference type="Pfam" id="PF05532">
    <property type="entry name" value="CsbD"/>
    <property type="match status" value="1"/>
</dbReference>
<dbReference type="PANTHER" id="PTHR34977:SF1">
    <property type="entry name" value="UPF0337 PROTEIN YJBJ"/>
    <property type="match status" value="1"/>
</dbReference>
<reference evidence="3 4" key="1">
    <citation type="submission" date="2021-02" db="EMBL/GenBank/DDBJ databases">
        <authorList>
            <person name="Jung H.S."/>
            <person name="Chun B.H."/>
            <person name="Jeon C.O."/>
        </authorList>
    </citation>
    <scope>NUCLEOTIDE SEQUENCE [LARGE SCALE GENOMIC DNA]</scope>
    <source>
        <strain evidence="3 4">LMG 25203</strain>
    </source>
</reference>
<sequence length="67" mass="7993">MNTKELAGKWNELKGILKQKYADLTDDDLLFVEGKEEELYGRIQQKIGKTKEERVFNKLCHFTLFYH</sequence>
<evidence type="ECO:0000313" key="3">
    <source>
        <dbReference type="EMBL" id="MBM6500127.1"/>
    </source>
</evidence>
<dbReference type="Proteomes" id="UP000759529">
    <property type="component" value="Unassembled WGS sequence"/>
</dbReference>
<evidence type="ECO:0000313" key="4">
    <source>
        <dbReference type="Proteomes" id="UP000759529"/>
    </source>
</evidence>
<dbReference type="InterPro" id="IPR050423">
    <property type="entry name" value="UPF0337_stress_rsp"/>
</dbReference>
<protein>
    <submittedName>
        <fullName evidence="3">CsbD family protein</fullName>
    </submittedName>
</protein>
<keyword evidence="4" id="KW-1185">Reference proteome</keyword>
<dbReference type="SUPFAM" id="SSF69047">
    <property type="entry name" value="Hypothetical protein YjbJ"/>
    <property type="match status" value="1"/>
</dbReference>
<dbReference type="PANTHER" id="PTHR34977">
    <property type="entry name" value="UPF0337 PROTEIN YJBJ"/>
    <property type="match status" value="1"/>
</dbReference>
<dbReference type="InterPro" id="IPR036629">
    <property type="entry name" value="YjbJ_sf"/>
</dbReference>
<comment type="similarity">
    <text evidence="1">Belongs to the UPF0337 (CsbD) family.</text>
</comment>
<feature type="domain" description="CsbD-like" evidence="2">
    <location>
        <begin position="6"/>
        <end position="53"/>
    </location>
</feature>
<evidence type="ECO:0000259" key="2">
    <source>
        <dbReference type="Pfam" id="PF05532"/>
    </source>
</evidence>
<evidence type="ECO:0000256" key="1">
    <source>
        <dbReference type="ARBA" id="ARBA00009129"/>
    </source>
</evidence>
<dbReference type="EMBL" id="JACSOD020000497">
    <property type="protein sequence ID" value="MBM6500127.1"/>
    <property type="molecule type" value="Genomic_DNA"/>
</dbReference>
<name>A0ABS2D0Y8_9FLAO</name>
<dbReference type="RefSeq" id="WP_204158769.1">
    <property type="nucleotide sequence ID" value="NZ_JACSOD020000497.1"/>
</dbReference>
<proteinExistence type="inferred from homology"/>
<dbReference type="Gene3D" id="1.10.1470.10">
    <property type="entry name" value="YjbJ"/>
    <property type="match status" value="1"/>
</dbReference>